<name>A0A3M0J9N7_HIRRU</name>
<reference evidence="2 3" key="1">
    <citation type="submission" date="2018-07" db="EMBL/GenBank/DDBJ databases">
        <title>A high quality draft genome assembly of the barn swallow (H. rustica rustica).</title>
        <authorList>
            <person name="Formenti G."/>
            <person name="Chiara M."/>
            <person name="Poveda L."/>
            <person name="Francoijs K.-J."/>
            <person name="Bonisoli-Alquati A."/>
            <person name="Canova L."/>
            <person name="Gianfranceschi L."/>
            <person name="Horner D.S."/>
            <person name="Saino N."/>
        </authorList>
    </citation>
    <scope>NUCLEOTIDE SEQUENCE [LARGE SCALE GENOMIC DNA]</scope>
    <source>
        <strain evidence="2">Chelidonia</strain>
        <tissue evidence="2">Blood</tissue>
    </source>
</reference>
<feature type="region of interest" description="Disordered" evidence="1">
    <location>
        <begin position="61"/>
        <end position="107"/>
    </location>
</feature>
<sequence length="107" mass="11606">MESLRFVKTAKTIQYSLTPPDDRIERKRFSGVEGQQIPLPKEFPMSVCVSMDVPAPALIQVPTGSQEDVEHPSQVSSQHGSPGPWITRALPNGGHWGSSKADPPTGD</sequence>
<dbReference type="Proteomes" id="UP000269221">
    <property type="component" value="Unassembled WGS sequence"/>
</dbReference>
<organism evidence="2 3">
    <name type="scientific">Hirundo rustica rustica</name>
    <dbReference type="NCBI Taxonomy" id="333673"/>
    <lineage>
        <taxon>Eukaryota</taxon>
        <taxon>Metazoa</taxon>
        <taxon>Chordata</taxon>
        <taxon>Craniata</taxon>
        <taxon>Vertebrata</taxon>
        <taxon>Euteleostomi</taxon>
        <taxon>Archelosauria</taxon>
        <taxon>Archosauria</taxon>
        <taxon>Dinosauria</taxon>
        <taxon>Saurischia</taxon>
        <taxon>Theropoda</taxon>
        <taxon>Coelurosauria</taxon>
        <taxon>Aves</taxon>
        <taxon>Neognathae</taxon>
        <taxon>Neoaves</taxon>
        <taxon>Telluraves</taxon>
        <taxon>Australaves</taxon>
        <taxon>Passeriformes</taxon>
        <taxon>Sylvioidea</taxon>
        <taxon>Hirundinidae</taxon>
        <taxon>Hirundo</taxon>
    </lineage>
</organism>
<dbReference type="AlphaFoldDB" id="A0A3M0J9N7"/>
<evidence type="ECO:0000256" key="1">
    <source>
        <dbReference type="SAM" id="MobiDB-lite"/>
    </source>
</evidence>
<proteinExistence type="predicted"/>
<keyword evidence="3" id="KW-1185">Reference proteome</keyword>
<accession>A0A3M0J9N7</accession>
<gene>
    <name evidence="2" type="ORF">DUI87_25806</name>
</gene>
<dbReference type="EMBL" id="QRBI01000157">
    <property type="protein sequence ID" value="RMB97655.1"/>
    <property type="molecule type" value="Genomic_DNA"/>
</dbReference>
<protein>
    <submittedName>
        <fullName evidence="2">Uncharacterized protein</fullName>
    </submittedName>
</protein>
<evidence type="ECO:0000313" key="2">
    <source>
        <dbReference type="EMBL" id="RMB97655.1"/>
    </source>
</evidence>
<evidence type="ECO:0000313" key="3">
    <source>
        <dbReference type="Proteomes" id="UP000269221"/>
    </source>
</evidence>
<comment type="caution">
    <text evidence="2">The sequence shown here is derived from an EMBL/GenBank/DDBJ whole genome shotgun (WGS) entry which is preliminary data.</text>
</comment>